<name>A0A1Y2J021_TRAC3</name>
<accession>A0A1Y2J021</accession>
<protein>
    <submittedName>
        <fullName evidence="1">Uncharacterized protein</fullName>
    </submittedName>
</protein>
<dbReference type="OrthoDB" id="3016366at2759"/>
<dbReference type="Proteomes" id="UP000193067">
    <property type="component" value="Unassembled WGS sequence"/>
</dbReference>
<organism evidence="1 2">
    <name type="scientific">Trametes coccinea (strain BRFM310)</name>
    <name type="common">Pycnoporus coccineus</name>
    <dbReference type="NCBI Taxonomy" id="1353009"/>
    <lineage>
        <taxon>Eukaryota</taxon>
        <taxon>Fungi</taxon>
        <taxon>Dikarya</taxon>
        <taxon>Basidiomycota</taxon>
        <taxon>Agaricomycotina</taxon>
        <taxon>Agaricomycetes</taxon>
        <taxon>Polyporales</taxon>
        <taxon>Polyporaceae</taxon>
        <taxon>Trametes</taxon>
    </lineage>
</organism>
<evidence type="ECO:0000313" key="2">
    <source>
        <dbReference type="Proteomes" id="UP000193067"/>
    </source>
</evidence>
<dbReference type="AlphaFoldDB" id="A0A1Y2J021"/>
<evidence type="ECO:0000313" key="1">
    <source>
        <dbReference type="EMBL" id="OSD06728.1"/>
    </source>
</evidence>
<sequence length="118" mass="13112">MGHIVNRTGQWEYKFGSQNIAHSLSLTSLIKIRDGSKGPITADNLDNLLAQVTVPPGSEEGECLNWVMRAVKLLAENNVVTLKSEDGLREEFSSFCAENRSYATRTKYPNVKTSEYCA</sequence>
<gene>
    <name evidence="1" type="ORF">PYCCODRAFT_1474169</name>
</gene>
<keyword evidence="2" id="KW-1185">Reference proteome</keyword>
<reference evidence="1 2" key="1">
    <citation type="journal article" date="2015" name="Biotechnol. Biofuels">
        <title>Enhanced degradation of softwood versus hardwood by the white-rot fungus Pycnoporus coccineus.</title>
        <authorList>
            <person name="Couturier M."/>
            <person name="Navarro D."/>
            <person name="Chevret D."/>
            <person name="Henrissat B."/>
            <person name="Piumi F."/>
            <person name="Ruiz-Duenas F.J."/>
            <person name="Martinez A.T."/>
            <person name="Grigoriev I.V."/>
            <person name="Riley R."/>
            <person name="Lipzen A."/>
            <person name="Berrin J.G."/>
            <person name="Master E.R."/>
            <person name="Rosso M.N."/>
        </authorList>
    </citation>
    <scope>NUCLEOTIDE SEQUENCE [LARGE SCALE GENOMIC DNA]</scope>
    <source>
        <strain evidence="1 2">BRFM310</strain>
    </source>
</reference>
<dbReference type="EMBL" id="KZ084089">
    <property type="protein sequence ID" value="OSD06728.1"/>
    <property type="molecule type" value="Genomic_DNA"/>
</dbReference>
<proteinExistence type="predicted"/>